<dbReference type="STRING" id="329884.A0A4U0X234"/>
<keyword evidence="2" id="KW-1133">Transmembrane helix</keyword>
<keyword evidence="2" id="KW-0472">Membrane</keyword>
<proteinExistence type="predicted"/>
<evidence type="ECO:0000313" key="3">
    <source>
        <dbReference type="EMBL" id="TKA70312.1"/>
    </source>
</evidence>
<dbReference type="OrthoDB" id="5358884at2759"/>
<evidence type="ECO:0008006" key="5">
    <source>
        <dbReference type="Google" id="ProtNLM"/>
    </source>
</evidence>
<reference evidence="3 4" key="1">
    <citation type="submission" date="2017-03" db="EMBL/GenBank/DDBJ databases">
        <title>Genomes of endolithic fungi from Antarctica.</title>
        <authorList>
            <person name="Coleine C."/>
            <person name="Masonjones S."/>
            <person name="Stajich J.E."/>
        </authorList>
    </citation>
    <scope>NUCLEOTIDE SEQUENCE [LARGE SCALE GENOMIC DNA]</scope>
    <source>
        <strain evidence="3 4">CCFEE 5184</strain>
    </source>
</reference>
<keyword evidence="4" id="KW-1185">Reference proteome</keyword>
<feature type="region of interest" description="Disordered" evidence="1">
    <location>
        <begin position="26"/>
        <end position="64"/>
    </location>
</feature>
<organism evidence="3 4">
    <name type="scientific">Friedmanniomyces simplex</name>
    <dbReference type="NCBI Taxonomy" id="329884"/>
    <lineage>
        <taxon>Eukaryota</taxon>
        <taxon>Fungi</taxon>
        <taxon>Dikarya</taxon>
        <taxon>Ascomycota</taxon>
        <taxon>Pezizomycotina</taxon>
        <taxon>Dothideomycetes</taxon>
        <taxon>Dothideomycetidae</taxon>
        <taxon>Mycosphaerellales</taxon>
        <taxon>Teratosphaeriaceae</taxon>
        <taxon>Friedmanniomyces</taxon>
    </lineage>
</organism>
<comment type="caution">
    <text evidence="3">The sequence shown here is derived from an EMBL/GenBank/DDBJ whole genome shotgun (WGS) entry which is preliminary data.</text>
</comment>
<evidence type="ECO:0000256" key="2">
    <source>
        <dbReference type="SAM" id="Phobius"/>
    </source>
</evidence>
<dbReference type="AlphaFoldDB" id="A0A4U0X234"/>
<gene>
    <name evidence="3" type="ORF">B0A55_08207</name>
</gene>
<evidence type="ECO:0000313" key="4">
    <source>
        <dbReference type="Proteomes" id="UP000309340"/>
    </source>
</evidence>
<evidence type="ECO:0000256" key="1">
    <source>
        <dbReference type="SAM" id="MobiDB-lite"/>
    </source>
</evidence>
<accession>A0A4U0X234</accession>
<dbReference type="EMBL" id="NAJQ01000402">
    <property type="protein sequence ID" value="TKA70312.1"/>
    <property type="molecule type" value="Genomic_DNA"/>
</dbReference>
<protein>
    <recommendedName>
        <fullName evidence="5">Apple domain-containing protein</fullName>
    </recommendedName>
</protein>
<sequence>MEVVPSNGPVAVPRESEGMQAYNTHKPMQAYDNIRPTPAYDDVKTSPRGYAQSPFPTQPGYQPVDRDIDGAHKRLCGLRPVTFWLLTALIFAIVALAAVAGGLGSGMKDARDRAVFCATRPPSTITVGNASTATISAPAASTTTGGLFVDYAAPEPSMISTVALDCPGLDKQSYETRHNQTYSISCFAGLFAGDLFDIAAYSYKDCIEACSSYNYWGGNATACVGALFTDKMSGNSTKDYGNCWLKDARLYTVTGGLGGLSARLNT</sequence>
<feature type="transmembrane region" description="Helical" evidence="2">
    <location>
        <begin position="83"/>
        <end position="103"/>
    </location>
</feature>
<name>A0A4U0X234_9PEZI</name>
<dbReference type="Proteomes" id="UP000309340">
    <property type="component" value="Unassembled WGS sequence"/>
</dbReference>
<keyword evidence="2" id="KW-0812">Transmembrane</keyword>